<proteinExistence type="predicted"/>
<organism evidence="2 3">
    <name type="scientific">Pleurodeles waltl</name>
    <name type="common">Iberian ribbed newt</name>
    <dbReference type="NCBI Taxonomy" id="8319"/>
    <lineage>
        <taxon>Eukaryota</taxon>
        <taxon>Metazoa</taxon>
        <taxon>Chordata</taxon>
        <taxon>Craniata</taxon>
        <taxon>Vertebrata</taxon>
        <taxon>Euteleostomi</taxon>
        <taxon>Amphibia</taxon>
        <taxon>Batrachia</taxon>
        <taxon>Caudata</taxon>
        <taxon>Salamandroidea</taxon>
        <taxon>Salamandridae</taxon>
        <taxon>Pleurodelinae</taxon>
        <taxon>Pleurodeles</taxon>
    </lineage>
</organism>
<evidence type="ECO:0000256" key="1">
    <source>
        <dbReference type="SAM" id="MobiDB-lite"/>
    </source>
</evidence>
<dbReference type="AlphaFoldDB" id="A0AAV7KMW3"/>
<comment type="caution">
    <text evidence="2">The sequence shown here is derived from an EMBL/GenBank/DDBJ whole genome shotgun (WGS) entry which is preliminary data.</text>
</comment>
<gene>
    <name evidence="2" type="ORF">NDU88_000481</name>
</gene>
<dbReference type="Proteomes" id="UP001066276">
    <property type="component" value="Chromosome 12"/>
</dbReference>
<dbReference type="EMBL" id="JANPWB010000016">
    <property type="protein sequence ID" value="KAJ1080262.1"/>
    <property type="molecule type" value="Genomic_DNA"/>
</dbReference>
<reference evidence="2" key="1">
    <citation type="journal article" date="2022" name="bioRxiv">
        <title>Sequencing and chromosome-scale assembly of the giantPleurodeles waltlgenome.</title>
        <authorList>
            <person name="Brown T."/>
            <person name="Elewa A."/>
            <person name="Iarovenko S."/>
            <person name="Subramanian E."/>
            <person name="Araus A.J."/>
            <person name="Petzold A."/>
            <person name="Susuki M."/>
            <person name="Suzuki K.-i.T."/>
            <person name="Hayashi T."/>
            <person name="Toyoda A."/>
            <person name="Oliveira C."/>
            <person name="Osipova E."/>
            <person name="Leigh N.D."/>
            <person name="Simon A."/>
            <person name="Yun M.H."/>
        </authorList>
    </citation>
    <scope>NUCLEOTIDE SEQUENCE</scope>
    <source>
        <strain evidence="2">20211129_DDA</strain>
        <tissue evidence="2">Liver</tissue>
    </source>
</reference>
<protein>
    <submittedName>
        <fullName evidence="2">Uncharacterized protein</fullName>
    </submittedName>
</protein>
<name>A0AAV7KMW3_PLEWA</name>
<sequence length="126" mass="13421">MMGAWPSIAWSRQRNTGAPGPVAARYPPMPILQRALSGGDPARPRGARPGQNERLGLQKKHGRKHWSPHQRTVCPEDWGDASVDLAPEPRGTGSAQPNHVEAECAPPATLPVGEGHNGGALTYAHC</sequence>
<evidence type="ECO:0000313" key="2">
    <source>
        <dbReference type="EMBL" id="KAJ1080262.1"/>
    </source>
</evidence>
<feature type="region of interest" description="Disordered" evidence="1">
    <location>
        <begin position="32"/>
        <end position="126"/>
    </location>
</feature>
<accession>A0AAV7KMW3</accession>
<keyword evidence="3" id="KW-1185">Reference proteome</keyword>
<feature type="compositionally biased region" description="Basic residues" evidence="1">
    <location>
        <begin position="57"/>
        <end position="68"/>
    </location>
</feature>
<evidence type="ECO:0000313" key="3">
    <source>
        <dbReference type="Proteomes" id="UP001066276"/>
    </source>
</evidence>